<gene>
    <name evidence="2" type="ORF">GCM10007298_00120</name>
</gene>
<dbReference type="InterPro" id="IPR036894">
    <property type="entry name" value="YbaB-like_sf"/>
</dbReference>
<dbReference type="Pfam" id="PF02575">
    <property type="entry name" value="YbaB_DNA_bd"/>
    <property type="match status" value="1"/>
</dbReference>
<accession>A0ABQ1U4A3</accession>
<evidence type="ECO:0000256" key="1">
    <source>
        <dbReference type="SAM" id="MobiDB-lite"/>
    </source>
</evidence>
<name>A0ABQ1U4A3_9NOCA</name>
<evidence type="ECO:0000313" key="2">
    <source>
        <dbReference type="EMBL" id="GGF08183.1"/>
    </source>
</evidence>
<feature type="region of interest" description="Disordered" evidence="1">
    <location>
        <begin position="95"/>
        <end position="118"/>
    </location>
</feature>
<reference evidence="3" key="1">
    <citation type="journal article" date="2019" name="Int. J. Syst. Evol. Microbiol.">
        <title>The Global Catalogue of Microorganisms (GCM) 10K type strain sequencing project: providing services to taxonomists for standard genome sequencing and annotation.</title>
        <authorList>
            <consortium name="The Broad Institute Genomics Platform"/>
            <consortium name="The Broad Institute Genome Sequencing Center for Infectious Disease"/>
            <person name="Wu L."/>
            <person name="Ma J."/>
        </authorList>
    </citation>
    <scope>NUCLEOTIDE SEQUENCE [LARGE SCALE GENOMIC DNA]</scope>
    <source>
        <strain evidence="3">CCM 7855</strain>
    </source>
</reference>
<dbReference type="InterPro" id="IPR004401">
    <property type="entry name" value="YbaB/EbfC"/>
</dbReference>
<dbReference type="Gene3D" id="3.30.1310.10">
    <property type="entry name" value="Nucleoid-associated protein YbaB-like domain"/>
    <property type="match status" value="1"/>
</dbReference>
<dbReference type="Proteomes" id="UP000632454">
    <property type="component" value="Unassembled WGS sequence"/>
</dbReference>
<protein>
    <recommendedName>
        <fullName evidence="4">Nucleoid-associated protein YbaB</fullName>
    </recommendedName>
</protein>
<dbReference type="SUPFAM" id="SSF82607">
    <property type="entry name" value="YbaB-like"/>
    <property type="match status" value="1"/>
</dbReference>
<sequence length="118" mass="12114">MPPTFPITFDDIEASARRALDRLQSATEAISGIRAEHSDPDELVTVVVSGTGELLDLRISDDAMRKAPEALASLIVETAGAAAGSAFGSLGDQVRAFTDSSSSDPGPLGAIRFGDGPA</sequence>
<evidence type="ECO:0008006" key="4">
    <source>
        <dbReference type="Google" id="ProtNLM"/>
    </source>
</evidence>
<evidence type="ECO:0000313" key="3">
    <source>
        <dbReference type="Proteomes" id="UP000632454"/>
    </source>
</evidence>
<comment type="caution">
    <text evidence="2">The sequence shown here is derived from an EMBL/GenBank/DDBJ whole genome shotgun (WGS) entry which is preliminary data.</text>
</comment>
<keyword evidence="3" id="KW-1185">Reference proteome</keyword>
<organism evidence="2 3">
    <name type="scientific">Williamsia phyllosphaerae</name>
    <dbReference type="NCBI Taxonomy" id="885042"/>
    <lineage>
        <taxon>Bacteria</taxon>
        <taxon>Bacillati</taxon>
        <taxon>Actinomycetota</taxon>
        <taxon>Actinomycetes</taxon>
        <taxon>Mycobacteriales</taxon>
        <taxon>Nocardiaceae</taxon>
        <taxon>Williamsia</taxon>
    </lineage>
</organism>
<dbReference type="EMBL" id="BMCS01000001">
    <property type="protein sequence ID" value="GGF08183.1"/>
    <property type="molecule type" value="Genomic_DNA"/>
</dbReference>
<proteinExistence type="predicted"/>
<dbReference type="RefSeq" id="WP_188485746.1">
    <property type="nucleotide sequence ID" value="NZ_BMCS01000001.1"/>
</dbReference>